<dbReference type="AlphaFoldDB" id="A0A8T0SRK1"/>
<dbReference type="Proteomes" id="UP000823388">
    <property type="component" value="Chromosome 5K"/>
</dbReference>
<name>A0A8T0SRK1_PANVG</name>
<proteinExistence type="predicted"/>
<reference evidence="2" key="1">
    <citation type="submission" date="2020-05" db="EMBL/GenBank/DDBJ databases">
        <title>WGS assembly of Panicum virgatum.</title>
        <authorList>
            <person name="Lovell J.T."/>
            <person name="Jenkins J."/>
            <person name="Shu S."/>
            <person name="Juenger T.E."/>
            <person name="Schmutz J."/>
        </authorList>
    </citation>
    <scope>NUCLEOTIDE SEQUENCE</scope>
    <source>
        <strain evidence="2">AP13</strain>
    </source>
</reference>
<organism evidence="2 3">
    <name type="scientific">Panicum virgatum</name>
    <name type="common">Blackwell switchgrass</name>
    <dbReference type="NCBI Taxonomy" id="38727"/>
    <lineage>
        <taxon>Eukaryota</taxon>
        <taxon>Viridiplantae</taxon>
        <taxon>Streptophyta</taxon>
        <taxon>Embryophyta</taxon>
        <taxon>Tracheophyta</taxon>
        <taxon>Spermatophyta</taxon>
        <taxon>Magnoliopsida</taxon>
        <taxon>Liliopsida</taxon>
        <taxon>Poales</taxon>
        <taxon>Poaceae</taxon>
        <taxon>PACMAD clade</taxon>
        <taxon>Panicoideae</taxon>
        <taxon>Panicodae</taxon>
        <taxon>Paniceae</taxon>
        <taxon>Panicinae</taxon>
        <taxon>Panicum</taxon>
        <taxon>Panicum sect. Hiantes</taxon>
    </lineage>
</organism>
<feature type="chain" id="PRO_5035746921" description="Secreted protein" evidence="1">
    <location>
        <begin position="27"/>
        <end position="70"/>
    </location>
</feature>
<evidence type="ECO:0000313" key="2">
    <source>
        <dbReference type="EMBL" id="KAG2598779.1"/>
    </source>
</evidence>
<keyword evidence="1" id="KW-0732">Signal</keyword>
<feature type="signal peptide" evidence="1">
    <location>
        <begin position="1"/>
        <end position="26"/>
    </location>
</feature>
<dbReference type="EMBL" id="CM029045">
    <property type="protein sequence ID" value="KAG2598779.1"/>
    <property type="molecule type" value="Genomic_DNA"/>
</dbReference>
<sequence>MSWAPSSRYKHHQKVLLPALVTTAAAALWCSRSPCPCANVKLLMWNLRKSYMEEEECQDRTLILWTSTSL</sequence>
<accession>A0A8T0SRK1</accession>
<gene>
    <name evidence="2" type="ORF">PVAP13_5KG396600</name>
</gene>
<protein>
    <recommendedName>
        <fullName evidence="4">Secreted protein</fullName>
    </recommendedName>
</protein>
<evidence type="ECO:0008006" key="4">
    <source>
        <dbReference type="Google" id="ProtNLM"/>
    </source>
</evidence>
<evidence type="ECO:0000256" key="1">
    <source>
        <dbReference type="SAM" id="SignalP"/>
    </source>
</evidence>
<evidence type="ECO:0000313" key="3">
    <source>
        <dbReference type="Proteomes" id="UP000823388"/>
    </source>
</evidence>
<keyword evidence="3" id="KW-1185">Reference proteome</keyword>
<comment type="caution">
    <text evidence="2">The sequence shown here is derived from an EMBL/GenBank/DDBJ whole genome shotgun (WGS) entry which is preliminary data.</text>
</comment>